<keyword evidence="1" id="KW-0479">Metal-binding</keyword>
<dbReference type="InterPro" id="IPR017969">
    <property type="entry name" value="Heavy-metal-associated_CS"/>
</dbReference>
<dbReference type="InterPro" id="IPR000428">
    <property type="entry name" value="Cu-bd"/>
</dbReference>
<dbReference type="Gene3D" id="3.30.70.100">
    <property type="match status" value="1"/>
</dbReference>
<organism evidence="3 4">
    <name type="scientific">Gemmatimonas aurantiaca</name>
    <dbReference type="NCBI Taxonomy" id="173480"/>
    <lineage>
        <taxon>Bacteria</taxon>
        <taxon>Pseudomonadati</taxon>
        <taxon>Gemmatimonadota</taxon>
        <taxon>Gemmatimonadia</taxon>
        <taxon>Gemmatimonadales</taxon>
        <taxon>Gemmatimonadaceae</taxon>
        <taxon>Gemmatimonas</taxon>
    </lineage>
</organism>
<dbReference type="AlphaFoldDB" id="A0A3D4VAA0"/>
<dbReference type="PRINTS" id="PR00944">
    <property type="entry name" value="CUEXPORT"/>
</dbReference>
<dbReference type="Proteomes" id="UP000264071">
    <property type="component" value="Unassembled WGS sequence"/>
</dbReference>
<reference evidence="3 4" key="1">
    <citation type="journal article" date="2018" name="Nat. Biotechnol.">
        <title>A standardized bacterial taxonomy based on genome phylogeny substantially revises the tree of life.</title>
        <authorList>
            <person name="Parks D.H."/>
            <person name="Chuvochina M."/>
            <person name="Waite D.W."/>
            <person name="Rinke C."/>
            <person name="Skarshewski A."/>
            <person name="Chaumeil P.A."/>
            <person name="Hugenholtz P."/>
        </authorList>
    </citation>
    <scope>NUCLEOTIDE SEQUENCE [LARGE SCALE GENOMIC DNA]</scope>
    <source>
        <strain evidence="3">UBA8844</strain>
    </source>
</reference>
<dbReference type="CDD" id="cd00371">
    <property type="entry name" value="HMA"/>
    <property type="match status" value="1"/>
</dbReference>
<dbReference type="PROSITE" id="PS50846">
    <property type="entry name" value="HMA_2"/>
    <property type="match status" value="1"/>
</dbReference>
<dbReference type="PROSITE" id="PS01047">
    <property type="entry name" value="HMA_1"/>
    <property type="match status" value="1"/>
</dbReference>
<name>A0A3D4VAA0_9BACT</name>
<dbReference type="InterPro" id="IPR006121">
    <property type="entry name" value="HMA_dom"/>
</dbReference>
<dbReference type="GO" id="GO:0006825">
    <property type="term" value="P:copper ion transport"/>
    <property type="evidence" value="ECO:0007669"/>
    <property type="project" value="InterPro"/>
</dbReference>
<dbReference type="Pfam" id="PF00403">
    <property type="entry name" value="HMA"/>
    <property type="match status" value="1"/>
</dbReference>
<gene>
    <name evidence="3" type="ORF">DGD08_12645</name>
</gene>
<evidence type="ECO:0000313" key="3">
    <source>
        <dbReference type="EMBL" id="HCT58045.1"/>
    </source>
</evidence>
<comment type="caution">
    <text evidence="3">The sequence shown here is derived from an EMBL/GenBank/DDBJ whole genome shotgun (WGS) entry which is preliminary data.</text>
</comment>
<evidence type="ECO:0000259" key="2">
    <source>
        <dbReference type="PROSITE" id="PS50846"/>
    </source>
</evidence>
<dbReference type="GO" id="GO:0005507">
    <property type="term" value="F:copper ion binding"/>
    <property type="evidence" value="ECO:0007669"/>
    <property type="project" value="InterPro"/>
</dbReference>
<evidence type="ECO:0000313" key="4">
    <source>
        <dbReference type="Proteomes" id="UP000264071"/>
    </source>
</evidence>
<proteinExistence type="predicted"/>
<feature type="domain" description="HMA" evidence="2">
    <location>
        <begin position="2"/>
        <end position="66"/>
    </location>
</feature>
<dbReference type="SUPFAM" id="SSF55008">
    <property type="entry name" value="HMA, heavy metal-associated domain"/>
    <property type="match status" value="1"/>
</dbReference>
<dbReference type="OMA" id="MDTTETN"/>
<evidence type="ECO:0000256" key="1">
    <source>
        <dbReference type="ARBA" id="ARBA00022723"/>
    </source>
</evidence>
<protein>
    <submittedName>
        <fullName evidence="3">Copper chaperone</fullName>
    </submittedName>
</protein>
<dbReference type="InterPro" id="IPR036163">
    <property type="entry name" value="HMA_dom_sf"/>
</dbReference>
<sequence length="69" mass="7037">MQSLKLEISGMSCGHCVKAVDKALSKVDGVTVQSVGVGEATVSFDPSRATSQQLAEAVADAGFQLTGSH</sequence>
<accession>A0A3D4VAA0</accession>
<dbReference type="FunFam" id="3.30.70.100:FF:000001">
    <property type="entry name" value="ATPase copper transporting beta"/>
    <property type="match status" value="1"/>
</dbReference>
<dbReference type="EMBL" id="DPIY01000010">
    <property type="protein sequence ID" value="HCT58045.1"/>
    <property type="molecule type" value="Genomic_DNA"/>
</dbReference>